<dbReference type="AlphaFoldDB" id="A0A1B0ASG4"/>
<reference evidence="2" key="1">
    <citation type="submission" date="2015-01" db="EMBL/GenBank/DDBJ databases">
        <authorList>
            <person name="Aksoy S."/>
            <person name="Warren W."/>
            <person name="Wilson R.K."/>
        </authorList>
    </citation>
    <scope>NUCLEOTIDE SEQUENCE [LARGE SCALE GENOMIC DNA]</scope>
    <source>
        <strain evidence="2">IAEA</strain>
    </source>
</reference>
<evidence type="ECO:0000313" key="2">
    <source>
        <dbReference type="Proteomes" id="UP000092460"/>
    </source>
</evidence>
<protein>
    <submittedName>
        <fullName evidence="1">Uncharacterized protein</fullName>
    </submittedName>
</protein>
<dbReference type="Proteomes" id="UP000092460">
    <property type="component" value="Unassembled WGS sequence"/>
</dbReference>
<reference evidence="1" key="2">
    <citation type="submission" date="2020-05" db="UniProtKB">
        <authorList>
            <consortium name="EnsemblMetazoa"/>
        </authorList>
    </citation>
    <scope>IDENTIFICATION</scope>
    <source>
        <strain evidence="1">IAEA</strain>
    </source>
</reference>
<accession>A0A1B0ASG4</accession>
<organism evidence="1 2">
    <name type="scientific">Glossina palpalis gambiensis</name>
    <dbReference type="NCBI Taxonomy" id="67801"/>
    <lineage>
        <taxon>Eukaryota</taxon>
        <taxon>Metazoa</taxon>
        <taxon>Ecdysozoa</taxon>
        <taxon>Arthropoda</taxon>
        <taxon>Hexapoda</taxon>
        <taxon>Insecta</taxon>
        <taxon>Pterygota</taxon>
        <taxon>Neoptera</taxon>
        <taxon>Endopterygota</taxon>
        <taxon>Diptera</taxon>
        <taxon>Brachycera</taxon>
        <taxon>Muscomorpha</taxon>
        <taxon>Hippoboscoidea</taxon>
        <taxon>Glossinidae</taxon>
        <taxon>Glossina</taxon>
    </lineage>
</organism>
<dbReference type="VEuPathDB" id="VectorBase:GPPI006908"/>
<keyword evidence="2" id="KW-1185">Reference proteome</keyword>
<evidence type="ECO:0000313" key="1">
    <source>
        <dbReference type="EnsemblMetazoa" id="GPPI006908-PA"/>
    </source>
</evidence>
<dbReference type="EnsemblMetazoa" id="GPPI006908-RA">
    <property type="protein sequence ID" value="GPPI006908-PA"/>
    <property type="gene ID" value="GPPI006908"/>
</dbReference>
<dbReference type="EMBL" id="JXJN01002756">
    <property type="status" value="NOT_ANNOTATED_CDS"/>
    <property type="molecule type" value="Genomic_DNA"/>
</dbReference>
<name>A0A1B0ASG4_9MUSC</name>
<proteinExistence type="predicted"/>
<sequence length="76" mass="8969">MAMLNHFNYNNIPTYEQIKNEIRKRAANGFFTNHTILPLISMDKSLPVDSIFENLPNEEFAIKKFQRAFDTPRRIP</sequence>